<dbReference type="NCBIfam" id="NF008896">
    <property type="entry name" value="PRK11929.1"/>
    <property type="match status" value="1"/>
</dbReference>
<dbReference type="EMBL" id="JABAIM010000001">
    <property type="protein sequence ID" value="NLR75051.1"/>
    <property type="molecule type" value="Genomic_DNA"/>
</dbReference>
<dbReference type="InterPro" id="IPR005863">
    <property type="entry name" value="UDP-N-AcMur_synth"/>
</dbReference>
<dbReference type="GO" id="GO:0071555">
    <property type="term" value="P:cell wall organization"/>
    <property type="evidence" value="ECO:0007669"/>
    <property type="project" value="UniProtKB-KW"/>
</dbReference>
<feature type="binding site" evidence="7">
    <location>
        <position position="25"/>
    </location>
    <ligand>
        <name>UDP-N-acetyl-alpha-D-muramoyl-L-alanyl-D-glutamate</name>
        <dbReference type="ChEBI" id="CHEBI:83900"/>
    </ligand>
</feature>
<dbReference type="GO" id="GO:0000287">
    <property type="term" value="F:magnesium ion binding"/>
    <property type="evidence" value="ECO:0007669"/>
    <property type="project" value="UniProtKB-UniRule"/>
</dbReference>
<sequence>MSLNMDVMAFLRQLPPSVTDLTLDSRMAGPGRVFVAMPGSAQDGRRYIEQAVAAGVSAVIYEAEGFEWPAVLQVPHCAVTGLREQLGQIADQWYGAPSQQLSLIGITGTNGKTSCTHWLMQALDALGCKTAVIGTAGNGFAGQLVEATNTTPDAVTLHATLADLLKQGAQAVAMEVSSHALEQGRVNGARYRTALFTNLTRDHLDYHGTMAAYGAAKARLFRWPGLQHAVINIDDPFGPELVALARAQGVQVLSYGLSQGDLHCRQLQMGLDGLQLELVTPQGGVSVNSTLLGRFNVANLLGVLGVLLCEGVSLAEAGCVLGKIRSVAGRMQRVGGGTLPSVVVDYSHTPDALENALQTLRDVLPAGGKLYCVFGCGGDRDAGKRPIMGEIAGRLADVAVVTSDNPRTEDPHSIVAQVAAGVVGAHHVEVDRRAAIRHAIAAAQAGDIVLIAGKGNEDYQIIGKTKHHFDDVEEARQALVGADETAMTTLSMAAEAIGAQLIGNDVAFRHVTHDTRTVQQGSLYVARKGASLDGHALIPDALAAGAVAALVSEVPAAAYACPVLQVADVDLALGKLAAWWRGRFRIPVAGVTGSVGKTTVKEMLAAICAAEVGAEQVLATEGSFNNHTGLPLTLLRLRPRHRFAVIEMGMNHTGEIAYLTGLTRPDVALINNAAPIHLPGVGGTLDGVAAAKGEIFRGLAASGIAVINAADPYADYWRGLNPGRRMVSFGTAQADVHAEASSSARGTELLLHTLSGEIQTCLQVPGQHNVRNAQAATAAALALGISPKAVAAGLAQYQGSKGRLQQKPARFGGRLIDDTYNAQPASMRAALDVLQAMPGKRVFVMGGMGELGEQSRDLHAEVGAYAQGRTDCMLAWGGDTAQACAAYGPTAQHFTEFDALLQALETLLDADCSVLVKGSRAMRMERVVEHFMREA</sequence>
<comment type="caution">
    <text evidence="7">Lacks conserved residue(s) required for the propagation of feature annotation.</text>
</comment>
<dbReference type="EC" id="6.3.2.13" evidence="7"/>
<dbReference type="GO" id="GO:0009252">
    <property type="term" value="P:peptidoglycan biosynthetic process"/>
    <property type="evidence" value="ECO:0007669"/>
    <property type="project" value="UniProtKB-UniRule"/>
</dbReference>
<keyword evidence="8" id="KW-0963">Cytoplasm</keyword>
<dbReference type="AlphaFoldDB" id="A0A847RZE0"/>
<feature type="binding site" evidence="7">
    <location>
        <position position="177"/>
    </location>
    <ligand>
        <name>UDP-N-acetyl-alpha-D-muramoyl-L-alanyl-D-glutamate</name>
        <dbReference type="ChEBI" id="CHEBI:83900"/>
    </ligand>
</feature>
<dbReference type="Pfam" id="PF08245">
    <property type="entry name" value="Mur_ligase_M"/>
    <property type="match status" value="2"/>
</dbReference>
<keyword evidence="5 8" id="KW-0131">Cell cycle</keyword>
<dbReference type="GO" id="GO:0008765">
    <property type="term" value="F:UDP-N-acetylmuramoylalanyl-D-glutamate-2,6-diaminopimelate ligase activity"/>
    <property type="evidence" value="ECO:0007669"/>
    <property type="project" value="UniProtKB-UniRule"/>
</dbReference>
<feature type="binding site" evidence="7">
    <location>
        <position position="183"/>
    </location>
    <ligand>
        <name>UDP-N-acetyl-alpha-D-muramoyl-L-alanyl-D-glutamate</name>
        <dbReference type="ChEBI" id="CHEBI:83900"/>
    </ligand>
</feature>
<name>A0A847RZE0_9NEIS</name>
<dbReference type="NCBIfam" id="NF001124">
    <property type="entry name" value="PRK00139.1-2"/>
    <property type="match status" value="1"/>
</dbReference>
<comment type="catalytic activity">
    <reaction evidence="8 10">
        <text>D-alanyl-D-alanine + UDP-N-acetyl-alpha-D-muramoyl-L-alanyl-gamma-D-glutamyl-meso-2,6-diaminopimelate + ATP = UDP-N-acetyl-alpha-D-muramoyl-L-alanyl-gamma-D-glutamyl-meso-2,6-diaminopimeloyl-D-alanyl-D-alanine + ADP + phosphate + H(+)</text>
        <dbReference type="Rhea" id="RHEA:28374"/>
        <dbReference type="ChEBI" id="CHEBI:15378"/>
        <dbReference type="ChEBI" id="CHEBI:30616"/>
        <dbReference type="ChEBI" id="CHEBI:43474"/>
        <dbReference type="ChEBI" id="CHEBI:57822"/>
        <dbReference type="ChEBI" id="CHEBI:61386"/>
        <dbReference type="ChEBI" id="CHEBI:83905"/>
        <dbReference type="ChEBI" id="CHEBI:456216"/>
        <dbReference type="EC" id="6.3.2.10"/>
    </reaction>
</comment>
<dbReference type="GO" id="GO:0051301">
    <property type="term" value="P:cell division"/>
    <property type="evidence" value="ECO:0007669"/>
    <property type="project" value="UniProtKB-KW"/>
</dbReference>
<keyword evidence="7" id="KW-0460">Magnesium</keyword>
<dbReference type="PANTHER" id="PTHR23135">
    <property type="entry name" value="MUR LIGASE FAMILY MEMBER"/>
    <property type="match status" value="1"/>
</dbReference>
<evidence type="ECO:0000256" key="1">
    <source>
        <dbReference type="ARBA" id="ARBA00005898"/>
    </source>
</evidence>
<feature type="short sequence motif" description="Meso-diaminopimelate recognition motif" evidence="7">
    <location>
        <begin position="404"/>
        <end position="407"/>
    </location>
</feature>
<dbReference type="EC" id="6.3.2.10" evidence="8"/>
<keyword evidence="8" id="KW-0547">Nucleotide-binding</keyword>
<evidence type="ECO:0000256" key="3">
    <source>
        <dbReference type="ARBA" id="ARBA00022960"/>
    </source>
</evidence>
<feature type="binding site" evidence="7">
    <location>
        <position position="185"/>
    </location>
    <ligand>
        <name>UDP-N-acetyl-alpha-D-muramoyl-L-alanyl-D-glutamate</name>
        <dbReference type="ChEBI" id="CHEBI:83900"/>
    </ligand>
</feature>
<comment type="similarity">
    <text evidence="8">Belongs to the MurCDEF family. MurF subfamily.</text>
</comment>
<dbReference type="HAMAP" id="MF_00208">
    <property type="entry name" value="MurE"/>
    <property type="match status" value="1"/>
</dbReference>
<dbReference type="GO" id="GO:0005524">
    <property type="term" value="F:ATP binding"/>
    <property type="evidence" value="ECO:0007669"/>
    <property type="project" value="UniProtKB-UniRule"/>
</dbReference>
<feature type="domain" description="Mur ligase central" evidence="13">
    <location>
        <begin position="591"/>
        <end position="780"/>
    </location>
</feature>
<accession>A0A847RZE0</accession>
<dbReference type="Pfam" id="PF02875">
    <property type="entry name" value="Mur_ligase_C"/>
    <property type="match status" value="2"/>
</dbReference>
<comment type="PTM">
    <text evidence="7">Carboxylation is probably crucial for Mg(2+) binding and, consequently, for the gamma-phosphate positioning of ATP.</text>
</comment>
<dbReference type="NCBIfam" id="NF001126">
    <property type="entry name" value="PRK00139.1-4"/>
    <property type="match status" value="1"/>
</dbReference>
<evidence type="ECO:0000313" key="14">
    <source>
        <dbReference type="EMBL" id="NLR75051.1"/>
    </source>
</evidence>
<feature type="binding site" evidence="7">
    <location>
        <position position="23"/>
    </location>
    <ligand>
        <name>UDP-N-acetyl-alpha-D-muramoyl-L-alanyl-D-glutamate</name>
        <dbReference type="ChEBI" id="CHEBI:83900"/>
    </ligand>
</feature>
<evidence type="ECO:0000259" key="11">
    <source>
        <dbReference type="Pfam" id="PF01225"/>
    </source>
</evidence>
<feature type="domain" description="Mur ligase N-terminal catalytic" evidence="11">
    <location>
        <begin position="509"/>
        <end position="557"/>
    </location>
</feature>
<dbReference type="GO" id="GO:0008360">
    <property type="term" value="P:regulation of cell shape"/>
    <property type="evidence" value="ECO:0007669"/>
    <property type="project" value="UniProtKB-KW"/>
</dbReference>
<evidence type="ECO:0000259" key="12">
    <source>
        <dbReference type="Pfam" id="PF02875"/>
    </source>
</evidence>
<dbReference type="InterPro" id="IPR035911">
    <property type="entry name" value="MurE/MurF_N"/>
</dbReference>
<dbReference type="Gene3D" id="3.90.190.20">
    <property type="entry name" value="Mur ligase, C-terminal domain"/>
    <property type="match status" value="2"/>
</dbReference>
<dbReference type="HAMAP" id="MF_02019">
    <property type="entry name" value="MurF"/>
    <property type="match status" value="1"/>
</dbReference>
<feature type="modified residue" description="N6-carboxylysine" evidence="7">
    <location>
        <position position="217"/>
    </location>
</feature>
<dbReference type="RefSeq" id="WP_168876609.1">
    <property type="nucleotide sequence ID" value="NZ_JABAIM010000001.1"/>
</dbReference>
<feature type="binding site" evidence="7">
    <location>
        <position position="457"/>
    </location>
    <ligand>
        <name>meso-2,6-diaminopimelate</name>
        <dbReference type="ChEBI" id="CHEBI:57791"/>
    </ligand>
</feature>
<evidence type="ECO:0000256" key="6">
    <source>
        <dbReference type="ARBA" id="ARBA00023316"/>
    </source>
</evidence>
<dbReference type="PANTHER" id="PTHR23135:SF4">
    <property type="entry name" value="UDP-N-ACETYLMURAMOYL-L-ALANYL-D-GLUTAMATE--2,6-DIAMINOPIMELATE LIGASE MURE HOMOLOG, CHLOROPLASTIC"/>
    <property type="match status" value="1"/>
</dbReference>
<comment type="function">
    <text evidence="8 10">Involved in cell wall formation. Catalyzes the final step in the synthesis of UDP-N-acetylmuramoyl-pentapeptide, the precursor of murein.</text>
</comment>
<evidence type="ECO:0000313" key="15">
    <source>
        <dbReference type="Proteomes" id="UP000587991"/>
    </source>
</evidence>
<keyword evidence="4 8" id="KW-0573">Peptidoglycan synthesis</keyword>
<evidence type="ECO:0000256" key="10">
    <source>
        <dbReference type="RuleBase" id="RU004136"/>
    </source>
</evidence>
<protein>
    <recommendedName>
        <fullName evidence="7 8">Multifunctional fusion protein</fullName>
    </recommendedName>
    <domain>
        <recommendedName>
            <fullName evidence="7">UDP-N-acetylmuramoyl-L-alanyl-D-glutamate--2,6-diaminopimelate ligase</fullName>
            <ecNumber evidence="7">6.3.2.13</ecNumber>
        </recommendedName>
        <alternativeName>
            <fullName evidence="7">Meso-A2pm-adding enzyme</fullName>
        </alternativeName>
        <alternativeName>
            <fullName evidence="7">Meso-diaminopimelate-adding enzyme</fullName>
        </alternativeName>
        <alternativeName>
            <fullName evidence="7">UDP-MurNAc-L-Ala-D-Glu:meso-diaminopimelate ligase</fullName>
        </alternativeName>
        <alternativeName>
            <fullName evidence="7">UDP-MurNAc-tripeptide synthetase</fullName>
        </alternativeName>
        <alternativeName>
            <fullName evidence="7">UDP-N-acetylmuramyl-tripeptide synthetase</fullName>
        </alternativeName>
    </domain>
    <domain>
        <recommendedName>
            <fullName evidence="8">UDP-N-acetylmuramoyl-tripeptide--D-alanyl-D-alanine ligase</fullName>
            <ecNumber evidence="8">6.3.2.10</ecNumber>
        </recommendedName>
        <alternativeName>
            <fullName evidence="8">D-alanyl-D-alanine-adding enzyme</fullName>
        </alternativeName>
    </domain>
</protein>
<feature type="binding site" evidence="7">
    <location>
        <position position="380"/>
    </location>
    <ligand>
        <name>meso-2,6-diaminopimelate</name>
        <dbReference type="ChEBI" id="CHEBI:57791"/>
    </ligand>
</feature>
<feature type="binding site" evidence="7">
    <location>
        <position position="453"/>
    </location>
    <ligand>
        <name>meso-2,6-diaminopimelate</name>
        <dbReference type="ChEBI" id="CHEBI:57791"/>
    </ligand>
</feature>
<dbReference type="SUPFAM" id="SSF53244">
    <property type="entry name" value="MurD-like peptide ligases, peptide-binding domain"/>
    <property type="match status" value="2"/>
</dbReference>
<comment type="catalytic activity">
    <reaction evidence="7">
        <text>UDP-N-acetyl-alpha-D-muramoyl-L-alanyl-D-glutamate + meso-2,6-diaminopimelate + ATP = UDP-N-acetyl-alpha-D-muramoyl-L-alanyl-gamma-D-glutamyl-meso-2,6-diaminopimelate + ADP + phosphate + H(+)</text>
        <dbReference type="Rhea" id="RHEA:23676"/>
        <dbReference type="ChEBI" id="CHEBI:15378"/>
        <dbReference type="ChEBI" id="CHEBI:30616"/>
        <dbReference type="ChEBI" id="CHEBI:43474"/>
        <dbReference type="ChEBI" id="CHEBI:57791"/>
        <dbReference type="ChEBI" id="CHEBI:83900"/>
        <dbReference type="ChEBI" id="CHEBI:83905"/>
        <dbReference type="ChEBI" id="CHEBI:456216"/>
        <dbReference type="EC" id="6.3.2.13"/>
    </reaction>
</comment>
<gene>
    <name evidence="8 14" type="primary">murF</name>
    <name evidence="7" type="synonym">murE</name>
    <name evidence="14" type="ORF">HF682_07755</name>
</gene>
<dbReference type="InterPro" id="IPR036615">
    <property type="entry name" value="Mur_ligase_C_dom_sf"/>
</dbReference>
<dbReference type="InterPro" id="IPR013221">
    <property type="entry name" value="Mur_ligase_cen"/>
</dbReference>
<dbReference type="Gene3D" id="3.40.1390.10">
    <property type="entry name" value="MurE/MurF, N-terminal domain"/>
    <property type="match status" value="2"/>
</dbReference>
<evidence type="ECO:0000256" key="9">
    <source>
        <dbReference type="RuleBase" id="RU004135"/>
    </source>
</evidence>
<keyword evidence="3 8" id="KW-0133">Cell shape</keyword>
<feature type="binding site" evidence="7">
    <location>
        <position position="149"/>
    </location>
    <ligand>
        <name>UDP-N-acetyl-alpha-D-muramoyl-L-alanyl-D-glutamate</name>
        <dbReference type="ChEBI" id="CHEBI:83900"/>
    </ligand>
</feature>
<feature type="domain" description="Mur ligase central" evidence="13">
    <location>
        <begin position="106"/>
        <end position="306"/>
    </location>
</feature>
<proteinExistence type="inferred from homology"/>
<feature type="domain" description="Mur ligase N-terminal catalytic" evidence="11">
    <location>
        <begin position="19"/>
        <end position="94"/>
    </location>
</feature>
<keyword evidence="2 8" id="KW-0132">Cell division</keyword>
<evidence type="ECO:0000256" key="7">
    <source>
        <dbReference type="HAMAP-Rule" id="MF_00208"/>
    </source>
</evidence>
<comment type="cofactor">
    <cofactor evidence="7">
        <name>Mg(2+)</name>
        <dbReference type="ChEBI" id="CHEBI:18420"/>
    </cofactor>
</comment>
<feature type="domain" description="Mur ligase C-terminal" evidence="12">
    <location>
        <begin position="802"/>
        <end position="920"/>
    </location>
</feature>
<evidence type="ECO:0000256" key="8">
    <source>
        <dbReference type="HAMAP-Rule" id="MF_02019"/>
    </source>
</evidence>
<dbReference type="NCBIfam" id="TIGR01085">
    <property type="entry name" value="murE"/>
    <property type="match status" value="1"/>
</dbReference>
<dbReference type="SUPFAM" id="SSF63418">
    <property type="entry name" value="MurE/MurF N-terminal domain"/>
    <property type="match status" value="2"/>
</dbReference>
<evidence type="ECO:0000256" key="2">
    <source>
        <dbReference type="ARBA" id="ARBA00022618"/>
    </source>
</evidence>
<comment type="subcellular location">
    <subcellularLocation>
        <location evidence="8 9">Cytoplasm</location>
    </subcellularLocation>
</comment>
<keyword evidence="8" id="KW-0067">ATP-binding</keyword>
<organism evidence="14 15">
    <name type="scientific">Leeia aquatica</name>
    <dbReference type="NCBI Taxonomy" id="2725557"/>
    <lineage>
        <taxon>Bacteria</taxon>
        <taxon>Pseudomonadati</taxon>
        <taxon>Pseudomonadota</taxon>
        <taxon>Betaproteobacteria</taxon>
        <taxon>Neisseriales</taxon>
        <taxon>Leeiaceae</taxon>
        <taxon>Leeia</taxon>
    </lineage>
</organism>
<dbReference type="Gene3D" id="3.40.1190.10">
    <property type="entry name" value="Mur-like, catalytic domain"/>
    <property type="match status" value="2"/>
</dbReference>
<feature type="binding site" evidence="8">
    <location>
        <begin position="593"/>
        <end position="599"/>
    </location>
    <ligand>
        <name>ATP</name>
        <dbReference type="ChEBI" id="CHEBI:30616"/>
    </ligand>
</feature>
<comment type="function">
    <text evidence="7">Catalyzes the addition of meso-diaminopimelic acid to the nucleotide precursor UDP-N-acetylmuramoyl-L-alanyl-D-glutamate (UMAG) in the biosynthesis of bacterial cell-wall peptidoglycan.</text>
</comment>
<dbReference type="InterPro" id="IPR000713">
    <property type="entry name" value="Mur_ligase_N"/>
</dbReference>
<feature type="binding site" evidence="7">
    <location>
        <begin position="150"/>
        <end position="151"/>
    </location>
    <ligand>
        <name>UDP-N-acetyl-alpha-D-muramoyl-L-alanyl-D-glutamate</name>
        <dbReference type="ChEBI" id="CHEBI:83900"/>
    </ligand>
</feature>
<dbReference type="Proteomes" id="UP000587991">
    <property type="component" value="Unassembled WGS sequence"/>
</dbReference>
<dbReference type="SUPFAM" id="SSF53623">
    <property type="entry name" value="MurD-like peptide ligases, catalytic domain"/>
    <property type="match status" value="2"/>
</dbReference>
<feature type="domain" description="Mur ligase C-terminal" evidence="12">
    <location>
        <begin position="329"/>
        <end position="455"/>
    </location>
</feature>
<keyword evidence="8 14" id="KW-0436">Ligase</keyword>
<evidence type="ECO:0000256" key="5">
    <source>
        <dbReference type="ARBA" id="ARBA00023306"/>
    </source>
</evidence>
<keyword evidence="15" id="KW-1185">Reference proteome</keyword>
<dbReference type="GO" id="GO:0047480">
    <property type="term" value="F:UDP-N-acetylmuramoyl-tripeptide-D-alanyl-D-alanine ligase activity"/>
    <property type="evidence" value="ECO:0007669"/>
    <property type="project" value="UniProtKB-UniRule"/>
</dbReference>
<evidence type="ECO:0000256" key="4">
    <source>
        <dbReference type="ARBA" id="ARBA00022984"/>
    </source>
</evidence>
<dbReference type="UniPathway" id="UPA00219"/>
<dbReference type="GO" id="GO:0005737">
    <property type="term" value="C:cytoplasm"/>
    <property type="evidence" value="ECO:0007669"/>
    <property type="project" value="UniProtKB-SubCell"/>
</dbReference>
<comment type="caution">
    <text evidence="14">The sequence shown here is derived from an EMBL/GenBank/DDBJ whole genome shotgun (WGS) entry which is preliminary data.</text>
</comment>
<evidence type="ECO:0000259" key="13">
    <source>
        <dbReference type="Pfam" id="PF08245"/>
    </source>
</evidence>
<comment type="pathway">
    <text evidence="8 9">Cell wall biogenesis; peptidoglycan biosynthesis.</text>
</comment>
<feature type="binding site" evidence="7">
    <location>
        <begin position="108"/>
        <end position="114"/>
    </location>
    <ligand>
        <name>ATP</name>
        <dbReference type="ChEBI" id="CHEBI:30616"/>
    </ligand>
</feature>
<dbReference type="InterPro" id="IPR004101">
    <property type="entry name" value="Mur_ligase_C"/>
</dbReference>
<keyword evidence="6 8" id="KW-0961">Cell wall biogenesis/degradation</keyword>
<dbReference type="InterPro" id="IPR036565">
    <property type="entry name" value="Mur-like_cat_sf"/>
</dbReference>
<dbReference type="Pfam" id="PF01225">
    <property type="entry name" value="Mur_ligase"/>
    <property type="match status" value="2"/>
</dbReference>
<comment type="similarity">
    <text evidence="1 7">Belongs to the MurCDEF family. MurE subfamily.</text>
</comment>
<dbReference type="NCBIfam" id="TIGR01143">
    <property type="entry name" value="murF"/>
    <property type="match status" value="1"/>
</dbReference>
<feature type="binding site" evidence="7">
    <location>
        <begin position="404"/>
        <end position="407"/>
    </location>
    <ligand>
        <name>meso-2,6-diaminopimelate</name>
        <dbReference type="ChEBI" id="CHEBI:57791"/>
    </ligand>
</feature>
<dbReference type="InterPro" id="IPR005761">
    <property type="entry name" value="UDP-N-AcMur-Glu-dNH2Pim_ligase"/>
</dbReference>
<reference evidence="14 15" key="1">
    <citation type="submission" date="2020-04" db="EMBL/GenBank/DDBJ databases">
        <title>Draft genome of Leeia sp. IMCC25680.</title>
        <authorList>
            <person name="Song J."/>
            <person name="Cho J.-C."/>
        </authorList>
    </citation>
    <scope>NUCLEOTIDE SEQUENCE [LARGE SCALE GENOMIC DNA]</scope>
    <source>
        <strain evidence="14 15">IMCC25680</strain>
    </source>
</reference>